<reference evidence="1" key="1">
    <citation type="submission" date="2022-12" db="EMBL/GenBank/DDBJ databases">
        <authorList>
            <person name="Petersen C."/>
        </authorList>
    </citation>
    <scope>NUCLEOTIDE SEQUENCE</scope>
    <source>
        <strain evidence="1">IBT 3081</strain>
    </source>
</reference>
<reference evidence="1" key="2">
    <citation type="journal article" date="2023" name="IMA Fungus">
        <title>Comparative genomic study of the Penicillium genus elucidates a diverse pangenome and 15 lateral gene transfer events.</title>
        <authorList>
            <person name="Petersen C."/>
            <person name="Sorensen T."/>
            <person name="Nielsen M.R."/>
            <person name="Sondergaard T.E."/>
            <person name="Sorensen J.L."/>
            <person name="Fitzpatrick D.A."/>
            <person name="Frisvad J.C."/>
            <person name="Nielsen K.L."/>
        </authorList>
    </citation>
    <scope>NUCLEOTIDE SEQUENCE</scope>
    <source>
        <strain evidence="1">IBT 3081</strain>
    </source>
</reference>
<dbReference type="EMBL" id="JAPZBT010000001">
    <property type="protein sequence ID" value="KAJ5382373.1"/>
    <property type="molecule type" value="Genomic_DNA"/>
</dbReference>
<name>A0A9W9VHG4_9EURO</name>
<proteinExistence type="predicted"/>
<organism evidence="1 2">
    <name type="scientific">Penicillium concentricum</name>
    <dbReference type="NCBI Taxonomy" id="293559"/>
    <lineage>
        <taxon>Eukaryota</taxon>
        <taxon>Fungi</taxon>
        <taxon>Dikarya</taxon>
        <taxon>Ascomycota</taxon>
        <taxon>Pezizomycotina</taxon>
        <taxon>Eurotiomycetes</taxon>
        <taxon>Eurotiomycetidae</taxon>
        <taxon>Eurotiales</taxon>
        <taxon>Aspergillaceae</taxon>
        <taxon>Penicillium</taxon>
    </lineage>
</organism>
<evidence type="ECO:0000313" key="2">
    <source>
        <dbReference type="Proteomes" id="UP001147752"/>
    </source>
</evidence>
<comment type="caution">
    <text evidence="1">The sequence shown here is derived from an EMBL/GenBank/DDBJ whole genome shotgun (WGS) entry which is preliminary data.</text>
</comment>
<protein>
    <submittedName>
        <fullName evidence="1">Uncharacterized protein</fullName>
    </submittedName>
</protein>
<dbReference type="Proteomes" id="UP001147752">
    <property type="component" value="Unassembled WGS sequence"/>
</dbReference>
<accession>A0A9W9VHG4</accession>
<sequence>MKGRKSENGSKLHFPAPIRDYQAESTISEMLKDRKFSNGFRITIDNIVNHVLKRSEAFSDIGIGINID</sequence>
<dbReference type="GeneID" id="81457197"/>
<dbReference type="RefSeq" id="XP_056582149.1">
    <property type="nucleotide sequence ID" value="XM_056718014.1"/>
</dbReference>
<gene>
    <name evidence="1" type="ORF">N7517_000284</name>
</gene>
<keyword evidence="2" id="KW-1185">Reference proteome</keyword>
<evidence type="ECO:0000313" key="1">
    <source>
        <dbReference type="EMBL" id="KAJ5382373.1"/>
    </source>
</evidence>
<dbReference type="AlphaFoldDB" id="A0A9W9VHG4"/>